<dbReference type="EMBL" id="STGU01000006">
    <property type="protein sequence ID" value="THV35283.1"/>
    <property type="molecule type" value="Genomic_DNA"/>
</dbReference>
<dbReference type="Proteomes" id="UP000307378">
    <property type="component" value="Unassembled WGS sequence"/>
</dbReference>
<comment type="caution">
    <text evidence="1">The sequence shown here is derived from an EMBL/GenBank/DDBJ whole genome shotgun (WGS) entry which is preliminary data.</text>
</comment>
<sequence>MRRMWPEELSAILDDAEEVTLESPGRQRDDGTHSEAIRRQALKVRMTQADFERVWPLAEARYRLQGRFAGKAITLIVNNPHYGPWHPADGGTVDNVSDSGRAYSTRYVVAHFLLDDVRETVDA</sequence>
<gene>
    <name evidence="1" type="ORF">FAA86_12155</name>
</gene>
<evidence type="ECO:0000313" key="1">
    <source>
        <dbReference type="EMBL" id="THV35283.1"/>
    </source>
</evidence>
<reference evidence="1 2" key="1">
    <citation type="submission" date="2019-04" db="EMBL/GenBank/DDBJ databases">
        <title>genome sequence of strain W3.</title>
        <authorList>
            <person name="Gao J."/>
            <person name="Sun J."/>
        </authorList>
    </citation>
    <scope>NUCLEOTIDE SEQUENCE [LARGE SCALE GENOMIC DNA]</scope>
    <source>
        <strain evidence="1 2">W3</strain>
    </source>
</reference>
<organism evidence="1 2">
    <name type="scientific">Rhizobium rosettiformans W3</name>
    <dbReference type="NCBI Taxonomy" id="538378"/>
    <lineage>
        <taxon>Bacteria</taxon>
        <taxon>Pseudomonadati</taxon>
        <taxon>Pseudomonadota</taxon>
        <taxon>Alphaproteobacteria</taxon>
        <taxon>Hyphomicrobiales</taxon>
        <taxon>Rhizobiaceae</taxon>
        <taxon>Rhizobium/Agrobacterium group</taxon>
        <taxon>Rhizobium</taxon>
    </lineage>
</organism>
<protein>
    <submittedName>
        <fullName evidence="1">Uncharacterized protein</fullName>
    </submittedName>
</protein>
<proteinExistence type="predicted"/>
<name>A0A4S8PUT7_9HYPH</name>
<dbReference type="AlphaFoldDB" id="A0A4S8PUT7"/>
<accession>A0A4S8PUT7</accession>
<evidence type="ECO:0000313" key="2">
    <source>
        <dbReference type="Proteomes" id="UP000307378"/>
    </source>
</evidence>